<proteinExistence type="predicted"/>
<sequence>MARKRRYEKAEEEVDEYYEDDFFEEEESEPFWREEGVPNNLSRSYGRTNNLFTIKIRANGRFMKFGAHRVYSGGGLDDELVQPKTQEDVDEMIRWAQGVRKIGIFVTHPSRKLAKSLLLGEIYDSIRSMWPKATLKELDDKKANSLGFKENSNKKIPLLPWYPDDSIVVEEENVEGG</sequence>
<evidence type="ECO:0000313" key="1">
    <source>
        <dbReference type="EMBL" id="GAA0151536.1"/>
    </source>
</evidence>
<comment type="caution">
    <text evidence="1">The sequence shown here is derived from an EMBL/GenBank/DDBJ whole genome shotgun (WGS) entry which is preliminary data.</text>
</comment>
<keyword evidence="2" id="KW-1185">Reference proteome</keyword>
<dbReference type="EMBL" id="BAABME010001805">
    <property type="protein sequence ID" value="GAA0151536.1"/>
    <property type="molecule type" value="Genomic_DNA"/>
</dbReference>
<organism evidence="1 2">
    <name type="scientific">Lithospermum erythrorhizon</name>
    <name type="common">Purple gromwell</name>
    <name type="synonym">Lithospermum officinale var. erythrorhizon</name>
    <dbReference type="NCBI Taxonomy" id="34254"/>
    <lineage>
        <taxon>Eukaryota</taxon>
        <taxon>Viridiplantae</taxon>
        <taxon>Streptophyta</taxon>
        <taxon>Embryophyta</taxon>
        <taxon>Tracheophyta</taxon>
        <taxon>Spermatophyta</taxon>
        <taxon>Magnoliopsida</taxon>
        <taxon>eudicotyledons</taxon>
        <taxon>Gunneridae</taxon>
        <taxon>Pentapetalae</taxon>
        <taxon>asterids</taxon>
        <taxon>lamiids</taxon>
        <taxon>Boraginales</taxon>
        <taxon>Boraginaceae</taxon>
        <taxon>Boraginoideae</taxon>
        <taxon>Lithospermeae</taxon>
        <taxon>Lithospermum</taxon>
    </lineage>
</organism>
<reference evidence="1 2" key="1">
    <citation type="submission" date="2024-01" db="EMBL/GenBank/DDBJ databases">
        <title>The complete chloroplast genome sequence of Lithospermum erythrorhizon: insights into the phylogenetic relationship among Boraginaceae species and the maternal lineages of purple gromwells.</title>
        <authorList>
            <person name="Okada T."/>
            <person name="Watanabe K."/>
        </authorList>
    </citation>
    <scope>NUCLEOTIDE SEQUENCE [LARGE SCALE GENOMIC DNA]</scope>
</reference>
<protein>
    <submittedName>
        <fullName evidence="1">Uncharacterized protein</fullName>
    </submittedName>
</protein>
<accession>A0AAV3PLF6</accession>
<evidence type="ECO:0000313" key="2">
    <source>
        <dbReference type="Proteomes" id="UP001454036"/>
    </source>
</evidence>
<name>A0AAV3PLF6_LITER</name>
<dbReference type="Proteomes" id="UP001454036">
    <property type="component" value="Unassembled WGS sequence"/>
</dbReference>
<dbReference type="AlphaFoldDB" id="A0AAV3PLF6"/>
<gene>
    <name evidence="1" type="ORF">LIER_10236</name>
</gene>